<feature type="region of interest" description="Disordered" evidence="4">
    <location>
        <begin position="1"/>
        <end position="38"/>
    </location>
</feature>
<dbReference type="PANTHER" id="PTHR15107:SF0">
    <property type="entry name" value="DNA ENDONUCLEASE ACTIVATOR CTP1 C-TERMINAL DOMAIN-CONTAINING PROTEIN"/>
    <property type="match status" value="1"/>
</dbReference>
<dbReference type="GO" id="GO:0005634">
    <property type="term" value="C:nucleus"/>
    <property type="evidence" value="ECO:0007669"/>
    <property type="project" value="UniProtKB-SubCell"/>
</dbReference>
<dbReference type="InterPro" id="IPR033316">
    <property type="entry name" value="RBBP8-like"/>
</dbReference>
<organism evidence="6 7">
    <name type="scientific">Mesorhabditis spiculigera</name>
    <dbReference type="NCBI Taxonomy" id="96644"/>
    <lineage>
        <taxon>Eukaryota</taxon>
        <taxon>Metazoa</taxon>
        <taxon>Ecdysozoa</taxon>
        <taxon>Nematoda</taxon>
        <taxon>Chromadorea</taxon>
        <taxon>Rhabditida</taxon>
        <taxon>Rhabditina</taxon>
        <taxon>Rhabditomorpha</taxon>
        <taxon>Rhabditoidea</taxon>
        <taxon>Rhabditidae</taxon>
        <taxon>Mesorhabditinae</taxon>
        <taxon>Mesorhabditis</taxon>
    </lineage>
</organism>
<dbReference type="GO" id="GO:0003684">
    <property type="term" value="F:damaged DNA binding"/>
    <property type="evidence" value="ECO:0007669"/>
    <property type="project" value="TreeGrafter"/>
</dbReference>
<name>A0AA36CVP3_9BILA</name>
<dbReference type="InterPro" id="IPR013882">
    <property type="entry name" value="Ctp1_C"/>
</dbReference>
<feature type="domain" description="DNA endonuclease activator Ctp1 C-terminal" evidence="5">
    <location>
        <begin position="345"/>
        <end position="378"/>
    </location>
</feature>
<feature type="region of interest" description="Disordered" evidence="4">
    <location>
        <begin position="150"/>
        <end position="175"/>
    </location>
</feature>
<keyword evidence="2" id="KW-0227">DNA damage</keyword>
<dbReference type="GO" id="GO:0010792">
    <property type="term" value="P:DNA double-strand break processing involved in repair via single-strand annealing"/>
    <property type="evidence" value="ECO:0007669"/>
    <property type="project" value="TreeGrafter"/>
</dbReference>
<accession>A0AA36CVP3</accession>
<protein>
    <recommendedName>
        <fullName evidence="5">DNA endonuclease activator Ctp1 C-terminal domain-containing protein</fullName>
    </recommendedName>
</protein>
<evidence type="ECO:0000256" key="3">
    <source>
        <dbReference type="ARBA" id="ARBA00023242"/>
    </source>
</evidence>
<feature type="non-terminal residue" evidence="6">
    <location>
        <position position="402"/>
    </location>
</feature>
<evidence type="ECO:0000256" key="1">
    <source>
        <dbReference type="ARBA" id="ARBA00004123"/>
    </source>
</evidence>
<dbReference type="Pfam" id="PF08573">
    <property type="entry name" value="SAE2"/>
    <property type="match status" value="1"/>
</dbReference>
<sequence>MSDASFLDDSISPIKKHQHSQQRLQTPKKSSPPLLDLTNSPDLFNVSHASATSSTTSIVNALDRSTDIFASPRAGRLNASPQAKVRRMTIPASPILFETMDVRTNSPGSIVISPLASQLRTPEARTPATRIPDTISPRYSRARRRIAAGSTLTPEPEAKTCSPRTSSKRKTPGTMKHFGIIPLTISPVKKSQPKRFQADFPTTPVGKPKSEAIPRTISPVKKSSQVMLLTPPPSNPDAPSSSTGSSRLRDRSPSLEIVFDSQECKVEPELSRGQKTSQRFRELLDDAATPTPEAPKTRAEKLKERGLRDGQVVRNQQDRALMHGTDCPCCSGYYGALDLSPVSRKKRMDQISRHRYVEKPLPSTPEHYWDLDFPSTPELERRGVIRIMGQKTKTPERRRLFK</sequence>
<gene>
    <name evidence="6" type="ORF">MSPICULIGERA_LOCUS13659</name>
</gene>
<evidence type="ECO:0000256" key="4">
    <source>
        <dbReference type="SAM" id="MobiDB-lite"/>
    </source>
</evidence>
<feature type="region of interest" description="Disordered" evidence="4">
    <location>
        <begin position="190"/>
        <end position="252"/>
    </location>
</feature>
<reference evidence="6" key="1">
    <citation type="submission" date="2023-06" db="EMBL/GenBank/DDBJ databases">
        <authorList>
            <person name="Delattre M."/>
        </authorList>
    </citation>
    <scope>NUCLEOTIDE SEQUENCE</scope>
    <source>
        <strain evidence="6">AF72</strain>
    </source>
</reference>
<dbReference type="EMBL" id="CATQJA010002637">
    <property type="protein sequence ID" value="CAJ0575348.1"/>
    <property type="molecule type" value="Genomic_DNA"/>
</dbReference>
<evidence type="ECO:0000256" key="2">
    <source>
        <dbReference type="ARBA" id="ARBA00022763"/>
    </source>
</evidence>
<evidence type="ECO:0000313" key="6">
    <source>
        <dbReference type="EMBL" id="CAJ0575348.1"/>
    </source>
</evidence>
<comment type="caution">
    <text evidence="6">The sequence shown here is derived from an EMBL/GenBank/DDBJ whole genome shotgun (WGS) entry which is preliminary data.</text>
</comment>
<proteinExistence type="predicted"/>
<dbReference type="AlphaFoldDB" id="A0AA36CVP3"/>
<evidence type="ECO:0000313" key="7">
    <source>
        <dbReference type="Proteomes" id="UP001177023"/>
    </source>
</evidence>
<dbReference type="Proteomes" id="UP001177023">
    <property type="component" value="Unassembled WGS sequence"/>
</dbReference>
<dbReference type="PANTHER" id="PTHR15107">
    <property type="entry name" value="RETINOBLASTOMA BINDING PROTEIN 8"/>
    <property type="match status" value="1"/>
</dbReference>
<keyword evidence="3" id="KW-0539">Nucleus</keyword>
<evidence type="ECO:0000259" key="5">
    <source>
        <dbReference type="Pfam" id="PF08573"/>
    </source>
</evidence>
<comment type="subcellular location">
    <subcellularLocation>
        <location evidence="1">Nucleus</location>
    </subcellularLocation>
</comment>
<keyword evidence="7" id="KW-1185">Reference proteome</keyword>